<organism evidence="2 3">
    <name type="scientific">Actinorhabdospora filicis</name>
    <dbReference type="NCBI Taxonomy" id="1785913"/>
    <lineage>
        <taxon>Bacteria</taxon>
        <taxon>Bacillati</taxon>
        <taxon>Actinomycetota</taxon>
        <taxon>Actinomycetes</taxon>
        <taxon>Micromonosporales</taxon>
        <taxon>Micromonosporaceae</taxon>
        <taxon>Actinorhabdospora</taxon>
    </lineage>
</organism>
<evidence type="ECO:0000313" key="3">
    <source>
        <dbReference type="Proteomes" id="UP001165079"/>
    </source>
</evidence>
<feature type="compositionally biased region" description="Pro residues" evidence="1">
    <location>
        <begin position="300"/>
        <end position="316"/>
    </location>
</feature>
<sequence>MAALLADRRVGPVLQRCGDIPAAQCPCHTAAGDEDTVQRDGPDAGTGKKPPSLPLVGTACSPFGSKIEADLVHDLVVDKFLPAVASQFGSETESVWSDYLSRVLGVPRPLRQFDTPGGQIVGGFSRHPKTRSTQDVLVNLAAEALRKSPRAFPANTPVTVPLSDLVAPGTVWSTLNFSSDKMRFENPLSIPGLLAGGIDPAADTRNAWGELVITNHATPFGATTDVTIEPKLTFKVEDNVKFCPGNTGGLFIQPLTIPLSRLEATGTRFGAPYAGVTPFWVLFDGPGGVKSFGTTIPTTPAVPIPPTPPGPGPGPKTGPAHTNGTQLRLRSGPGTEHDVIGGFPQRDTPINVLEQAEGTEIRGNNLWDRVEGGWVSDSYVTFNA</sequence>
<evidence type="ECO:0000313" key="2">
    <source>
        <dbReference type="EMBL" id="GLZ78507.1"/>
    </source>
</evidence>
<feature type="region of interest" description="Disordered" evidence="1">
    <location>
        <begin position="32"/>
        <end position="53"/>
    </location>
</feature>
<gene>
    <name evidence="2" type="ORF">Afil01_33140</name>
</gene>
<comment type="caution">
    <text evidence="2">The sequence shown here is derived from an EMBL/GenBank/DDBJ whole genome shotgun (WGS) entry which is preliminary data.</text>
</comment>
<name>A0A9W6SM91_9ACTN</name>
<dbReference type="Proteomes" id="UP001165079">
    <property type="component" value="Unassembled WGS sequence"/>
</dbReference>
<evidence type="ECO:0000256" key="1">
    <source>
        <dbReference type="SAM" id="MobiDB-lite"/>
    </source>
</evidence>
<proteinExistence type="predicted"/>
<dbReference type="Gene3D" id="2.30.30.40">
    <property type="entry name" value="SH3 Domains"/>
    <property type="match status" value="1"/>
</dbReference>
<protein>
    <recommendedName>
        <fullName evidence="4">SH3b domain-containing protein</fullName>
    </recommendedName>
</protein>
<dbReference type="EMBL" id="BSTX01000002">
    <property type="protein sequence ID" value="GLZ78507.1"/>
    <property type="molecule type" value="Genomic_DNA"/>
</dbReference>
<reference evidence="2" key="1">
    <citation type="submission" date="2023-03" db="EMBL/GenBank/DDBJ databases">
        <title>Actinorhabdospora filicis NBRC 111898.</title>
        <authorList>
            <person name="Ichikawa N."/>
            <person name="Sato H."/>
            <person name="Tonouchi N."/>
        </authorList>
    </citation>
    <scope>NUCLEOTIDE SEQUENCE</scope>
    <source>
        <strain evidence="2">NBRC 111898</strain>
    </source>
</reference>
<evidence type="ECO:0008006" key="4">
    <source>
        <dbReference type="Google" id="ProtNLM"/>
    </source>
</evidence>
<feature type="region of interest" description="Disordered" evidence="1">
    <location>
        <begin position="300"/>
        <end position="324"/>
    </location>
</feature>
<keyword evidence="3" id="KW-1185">Reference proteome</keyword>
<accession>A0A9W6SM91</accession>
<dbReference type="AlphaFoldDB" id="A0A9W6SM91"/>